<evidence type="ECO:0000313" key="9">
    <source>
        <dbReference type="Proteomes" id="UP001183390"/>
    </source>
</evidence>
<comment type="subcellular location">
    <subcellularLocation>
        <location evidence="1">Cell membrane</location>
        <topology evidence="1">Multi-pass membrane protein</topology>
    </subcellularLocation>
</comment>
<dbReference type="PANTHER" id="PTHR23528">
    <property type="match status" value="1"/>
</dbReference>
<dbReference type="EMBL" id="JAVREP010000004">
    <property type="protein sequence ID" value="MDT0328561.1"/>
    <property type="molecule type" value="Genomic_DNA"/>
</dbReference>
<dbReference type="RefSeq" id="WP_311511273.1">
    <property type="nucleotide sequence ID" value="NZ_JAVREP010000004.1"/>
</dbReference>
<protein>
    <submittedName>
        <fullName evidence="8">MFS transporter</fullName>
    </submittedName>
</protein>
<feature type="transmembrane region" description="Helical" evidence="6">
    <location>
        <begin position="33"/>
        <end position="58"/>
    </location>
</feature>
<feature type="domain" description="Major facilitator superfamily (MFS) profile" evidence="7">
    <location>
        <begin position="31"/>
        <end position="436"/>
    </location>
</feature>
<keyword evidence="4 6" id="KW-0472">Membrane</keyword>
<feature type="transmembrane region" description="Helical" evidence="6">
    <location>
        <begin position="128"/>
        <end position="145"/>
    </location>
</feature>
<reference evidence="9" key="1">
    <citation type="submission" date="2023-07" db="EMBL/GenBank/DDBJ databases">
        <title>30 novel species of actinomycetes from the DSMZ collection.</title>
        <authorList>
            <person name="Nouioui I."/>
        </authorList>
    </citation>
    <scope>NUCLEOTIDE SEQUENCE [LARGE SCALE GENOMIC DNA]</scope>
    <source>
        <strain evidence="9">DSM 44743</strain>
    </source>
</reference>
<keyword evidence="2 6" id="KW-0812">Transmembrane</keyword>
<evidence type="ECO:0000256" key="6">
    <source>
        <dbReference type="SAM" id="Phobius"/>
    </source>
</evidence>
<name>A0ABU2M7D3_9ACTN</name>
<dbReference type="PANTHER" id="PTHR23528:SF1">
    <property type="entry name" value="MAJOR FACILITATOR SUPERFAMILY (MFS) PROFILE DOMAIN-CONTAINING PROTEIN"/>
    <property type="match status" value="1"/>
</dbReference>
<dbReference type="InterPro" id="IPR020846">
    <property type="entry name" value="MFS_dom"/>
</dbReference>
<evidence type="ECO:0000256" key="5">
    <source>
        <dbReference type="SAM" id="MobiDB-lite"/>
    </source>
</evidence>
<proteinExistence type="predicted"/>
<gene>
    <name evidence="8" type="ORF">RM479_09055</name>
</gene>
<dbReference type="PROSITE" id="PS50850">
    <property type="entry name" value="MFS"/>
    <property type="match status" value="1"/>
</dbReference>
<feature type="transmembrane region" description="Helical" evidence="6">
    <location>
        <begin position="70"/>
        <end position="93"/>
    </location>
</feature>
<dbReference type="InterPro" id="IPR036259">
    <property type="entry name" value="MFS_trans_sf"/>
</dbReference>
<evidence type="ECO:0000256" key="1">
    <source>
        <dbReference type="ARBA" id="ARBA00004651"/>
    </source>
</evidence>
<dbReference type="InterPro" id="IPR011701">
    <property type="entry name" value="MFS"/>
</dbReference>
<keyword evidence="9" id="KW-1185">Reference proteome</keyword>
<dbReference type="SUPFAM" id="SSF103473">
    <property type="entry name" value="MFS general substrate transporter"/>
    <property type="match status" value="1"/>
</dbReference>
<feature type="transmembrane region" description="Helical" evidence="6">
    <location>
        <begin position="283"/>
        <end position="304"/>
    </location>
</feature>
<dbReference type="Proteomes" id="UP001183390">
    <property type="component" value="Unassembled WGS sequence"/>
</dbReference>
<feature type="transmembrane region" description="Helical" evidence="6">
    <location>
        <begin position="339"/>
        <end position="361"/>
    </location>
</feature>
<feature type="transmembrane region" description="Helical" evidence="6">
    <location>
        <begin position="373"/>
        <end position="399"/>
    </location>
</feature>
<evidence type="ECO:0000256" key="3">
    <source>
        <dbReference type="ARBA" id="ARBA00022989"/>
    </source>
</evidence>
<organism evidence="8 9">
    <name type="scientific">Nocardiopsis lambiniae</name>
    <dbReference type="NCBI Taxonomy" id="3075539"/>
    <lineage>
        <taxon>Bacteria</taxon>
        <taxon>Bacillati</taxon>
        <taxon>Actinomycetota</taxon>
        <taxon>Actinomycetes</taxon>
        <taxon>Streptosporangiales</taxon>
        <taxon>Nocardiopsidaceae</taxon>
        <taxon>Nocardiopsis</taxon>
    </lineage>
</organism>
<keyword evidence="3 6" id="KW-1133">Transmembrane helix</keyword>
<dbReference type="Pfam" id="PF07690">
    <property type="entry name" value="MFS_1"/>
    <property type="match status" value="1"/>
</dbReference>
<feature type="region of interest" description="Disordered" evidence="5">
    <location>
        <begin position="1"/>
        <end position="22"/>
    </location>
</feature>
<feature type="transmembrane region" description="Helical" evidence="6">
    <location>
        <begin position="411"/>
        <end position="430"/>
    </location>
</feature>
<feature type="transmembrane region" description="Helical" evidence="6">
    <location>
        <begin position="316"/>
        <end position="333"/>
    </location>
</feature>
<accession>A0ABU2M7D3</accession>
<sequence>MSKAENPPIPDTDPEPLVAGTPGDDLPEVGPRYIWFLLIALFGTYVALVTPIAISLAIRVKELAPANEEYLGYVIGTAAAISLVSSPVVGILSDRTRTRLGRRRPWLIAGSVLGSAGLFVIAVAPDVLVVGVGWIIATLGWNTVIGNITNSQADRLPEAQRGRVSGLVGFVTMAAPVCGSILGGALATNSVLLFMVPAVIGVILVLLFCVIVPEEDSRGRTFEQALDLRLLLSKFAFDPRRYPDFSWNWLARFLFYFGLTLSSTFTAFLLAQRLRMDVTEIGATIALAGLLGVIAVMLGALGSGFLSDKLLRRKPFVLGSGVIFAIGALTMAFSTGLPVLLAGLVITNFGLGIFSAVDHALMLDVMPEKDTDAGRFVGITGLANSIAQSLAPVVAPAFLTVGVIEGGDKNYMLLYIVAACFALLGGLVVLRVRSVR</sequence>
<feature type="transmembrane region" description="Helical" evidence="6">
    <location>
        <begin position="192"/>
        <end position="212"/>
    </location>
</feature>
<evidence type="ECO:0000256" key="4">
    <source>
        <dbReference type="ARBA" id="ARBA00023136"/>
    </source>
</evidence>
<feature type="transmembrane region" description="Helical" evidence="6">
    <location>
        <begin position="249"/>
        <end position="271"/>
    </location>
</feature>
<evidence type="ECO:0000313" key="8">
    <source>
        <dbReference type="EMBL" id="MDT0328561.1"/>
    </source>
</evidence>
<evidence type="ECO:0000256" key="2">
    <source>
        <dbReference type="ARBA" id="ARBA00022692"/>
    </source>
</evidence>
<feature type="transmembrane region" description="Helical" evidence="6">
    <location>
        <begin position="105"/>
        <end position="122"/>
    </location>
</feature>
<dbReference type="Gene3D" id="1.20.1250.20">
    <property type="entry name" value="MFS general substrate transporter like domains"/>
    <property type="match status" value="2"/>
</dbReference>
<comment type="caution">
    <text evidence="8">The sequence shown here is derived from an EMBL/GenBank/DDBJ whole genome shotgun (WGS) entry which is preliminary data.</text>
</comment>
<feature type="transmembrane region" description="Helical" evidence="6">
    <location>
        <begin position="166"/>
        <end position="186"/>
    </location>
</feature>
<evidence type="ECO:0000259" key="7">
    <source>
        <dbReference type="PROSITE" id="PS50850"/>
    </source>
</evidence>